<sequence>MAQRTKVSVCISLEFSVVPSCGYNPHRHNLRFSIMKNNSYRMHRDHRGDLLRTLCGSNVYAMEIAVYAGCRV</sequence>
<gene>
    <name evidence="2" type="ORF">FFEDGKNF_00033</name>
    <name evidence="1" type="ORF">GBBPNFKJ_00002</name>
</gene>
<evidence type="ECO:0000313" key="1">
    <source>
        <dbReference type="EMBL" id="QNO41837.1"/>
    </source>
</evidence>
<dbReference type="AlphaFoldDB" id="A0A7G9Y1F3"/>
<reference evidence="1" key="1">
    <citation type="submission" date="2020-06" db="EMBL/GenBank/DDBJ databases">
        <title>Unique genomic features of the anaerobic methanotrophic archaea.</title>
        <authorList>
            <person name="Chadwick G.L."/>
            <person name="Skennerton C.T."/>
            <person name="Laso-Perez R."/>
            <person name="Leu A.O."/>
            <person name="Speth D.R."/>
            <person name="Yu H."/>
            <person name="Morgan-Lang C."/>
            <person name="Hatzenpichler R."/>
            <person name="Goudeau D."/>
            <person name="Malmstrom R."/>
            <person name="Brazelton W.J."/>
            <person name="Woyke T."/>
            <person name="Hallam S.J."/>
            <person name="Tyson G.W."/>
            <person name="Wegener G."/>
            <person name="Boetius A."/>
            <person name="Orphan V."/>
        </authorList>
    </citation>
    <scope>NUCLEOTIDE SEQUENCE</scope>
</reference>
<accession>A0A7G9Y1F3</accession>
<name>A0A7G9Y1F3_9EURY</name>
<evidence type="ECO:0000313" key="2">
    <source>
        <dbReference type="EMBL" id="QNO49077.1"/>
    </source>
</evidence>
<proteinExistence type="predicted"/>
<protein>
    <submittedName>
        <fullName evidence="1">Uncharacterized protein</fullName>
    </submittedName>
</protein>
<organism evidence="1">
    <name type="scientific">Candidatus Methanogaster sp. ANME-2c ERB4</name>
    <dbReference type="NCBI Taxonomy" id="2759911"/>
    <lineage>
        <taxon>Archaea</taxon>
        <taxon>Methanobacteriati</taxon>
        <taxon>Methanobacteriota</taxon>
        <taxon>Stenosarchaea group</taxon>
        <taxon>Methanomicrobia</taxon>
        <taxon>Methanosarcinales</taxon>
        <taxon>ANME-2 cluster</taxon>
        <taxon>Candidatus Methanogasteraceae</taxon>
        <taxon>Candidatus Methanogaster</taxon>
    </lineage>
</organism>
<dbReference type="EMBL" id="MT630676">
    <property type="protein sequence ID" value="QNO41837.1"/>
    <property type="molecule type" value="Genomic_DNA"/>
</dbReference>
<dbReference type="EMBL" id="MT631370">
    <property type="protein sequence ID" value="QNO49077.1"/>
    <property type="molecule type" value="Genomic_DNA"/>
</dbReference>